<keyword evidence="12" id="KW-0902">Two-component regulatory system</keyword>
<dbReference type="KEGG" id="proo:MJB10_06150"/>
<dbReference type="InterPro" id="IPR010559">
    <property type="entry name" value="Sig_transdc_His_kin_internal"/>
</dbReference>
<dbReference type="InterPro" id="IPR003594">
    <property type="entry name" value="HATPase_dom"/>
</dbReference>
<evidence type="ECO:0000259" key="15">
    <source>
        <dbReference type="PROSITE" id="PS50109"/>
    </source>
</evidence>
<dbReference type="Gene3D" id="3.30.450.20">
    <property type="entry name" value="PAS domain"/>
    <property type="match status" value="1"/>
</dbReference>
<dbReference type="GO" id="GO:0000155">
    <property type="term" value="F:phosphorelay sensor kinase activity"/>
    <property type="evidence" value="ECO:0007669"/>
    <property type="project" value="InterPro"/>
</dbReference>
<evidence type="ECO:0000256" key="12">
    <source>
        <dbReference type="ARBA" id="ARBA00023012"/>
    </source>
</evidence>
<dbReference type="Proteomes" id="UP001304650">
    <property type="component" value="Chromosome"/>
</dbReference>
<keyword evidence="13 14" id="KW-0472">Membrane</keyword>
<evidence type="ECO:0000256" key="6">
    <source>
        <dbReference type="ARBA" id="ARBA00022679"/>
    </source>
</evidence>
<keyword evidence="7 14" id="KW-0812">Transmembrane</keyword>
<keyword evidence="5" id="KW-0597">Phosphoprotein</keyword>
<proteinExistence type="predicted"/>
<dbReference type="PROSITE" id="PS50109">
    <property type="entry name" value="HIS_KIN"/>
    <property type="match status" value="1"/>
</dbReference>
<dbReference type="Pfam" id="PF00672">
    <property type="entry name" value="HAMP"/>
    <property type="match status" value="1"/>
</dbReference>
<feature type="transmembrane region" description="Helical" evidence="14">
    <location>
        <begin position="288"/>
        <end position="313"/>
    </location>
</feature>
<dbReference type="Pfam" id="PF06580">
    <property type="entry name" value="His_kinase"/>
    <property type="match status" value="1"/>
</dbReference>
<dbReference type="PANTHER" id="PTHR34220">
    <property type="entry name" value="SENSOR HISTIDINE KINASE YPDA"/>
    <property type="match status" value="1"/>
</dbReference>
<dbReference type="Gene3D" id="6.10.340.10">
    <property type="match status" value="1"/>
</dbReference>
<comment type="subcellular location">
    <subcellularLocation>
        <location evidence="2">Cell membrane</location>
        <topology evidence="2">Multi-pass membrane protein</topology>
    </subcellularLocation>
</comment>
<dbReference type="EMBL" id="CP130319">
    <property type="protein sequence ID" value="WNR45680.1"/>
    <property type="molecule type" value="Genomic_DNA"/>
</dbReference>
<dbReference type="InterPro" id="IPR036890">
    <property type="entry name" value="HATPase_C_sf"/>
</dbReference>
<dbReference type="GO" id="GO:0005524">
    <property type="term" value="F:ATP binding"/>
    <property type="evidence" value="ECO:0007669"/>
    <property type="project" value="UniProtKB-KW"/>
</dbReference>
<evidence type="ECO:0000256" key="13">
    <source>
        <dbReference type="ARBA" id="ARBA00023136"/>
    </source>
</evidence>
<dbReference type="GO" id="GO:0005886">
    <property type="term" value="C:plasma membrane"/>
    <property type="evidence" value="ECO:0007669"/>
    <property type="project" value="UniProtKB-SubCell"/>
</dbReference>
<name>A0AA96RLI0_9BACL</name>
<dbReference type="Pfam" id="PF02743">
    <property type="entry name" value="dCache_1"/>
    <property type="match status" value="1"/>
</dbReference>
<evidence type="ECO:0000256" key="5">
    <source>
        <dbReference type="ARBA" id="ARBA00022553"/>
    </source>
</evidence>
<evidence type="ECO:0000313" key="18">
    <source>
        <dbReference type="Proteomes" id="UP001304650"/>
    </source>
</evidence>
<evidence type="ECO:0000256" key="4">
    <source>
        <dbReference type="ARBA" id="ARBA00022475"/>
    </source>
</evidence>
<keyword evidence="10" id="KW-0067">ATP-binding</keyword>
<dbReference type="CDD" id="cd06225">
    <property type="entry name" value="HAMP"/>
    <property type="match status" value="1"/>
</dbReference>
<dbReference type="EC" id="2.7.13.3" evidence="3"/>
<dbReference type="PROSITE" id="PS50885">
    <property type="entry name" value="HAMP"/>
    <property type="match status" value="1"/>
</dbReference>
<dbReference type="AlphaFoldDB" id="A0AA96RLI0"/>
<evidence type="ECO:0000256" key="10">
    <source>
        <dbReference type="ARBA" id="ARBA00022840"/>
    </source>
</evidence>
<comment type="catalytic activity">
    <reaction evidence="1">
        <text>ATP + protein L-histidine = ADP + protein N-phospho-L-histidine.</text>
        <dbReference type="EC" id="2.7.13.3"/>
    </reaction>
</comment>
<protein>
    <recommendedName>
        <fullName evidence="3">histidine kinase</fullName>
        <ecNumber evidence="3">2.7.13.3</ecNumber>
    </recommendedName>
</protein>
<dbReference type="InterPro" id="IPR050640">
    <property type="entry name" value="Bact_2-comp_sensor_kinase"/>
</dbReference>
<dbReference type="PANTHER" id="PTHR34220:SF7">
    <property type="entry name" value="SENSOR HISTIDINE KINASE YPDA"/>
    <property type="match status" value="1"/>
</dbReference>
<evidence type="ECO:0000256" key="3">
    <source>
        <dbReference type="ARBA" id="ARBA00012438"/>
    </source>
</evidence>
<feature type="domain" description="Histidine kinase" evidence="15">
    <location>
        <begin position="481"/>
        <end position="591"/>
    </location>
</feature>
<evidence type="ECO:0000256" key="2">
    <source>
        <dbReference type="ARBA" id="ARBA00004651"/>
    </source>
</evidence>
<dbReference type="SUPFAM" id="SSF55874">
    <property type="entry name" value="ATPase domain of HSP90 chaperone/DNA topoisomerase II/histidine kinase"/>
    <property type="match status" value="1"/>
</dbReference>
<keyword evidence="9 17" id="KW-0418">Kinase</keyword>
<evidence type="ECO:0000259" key="16">
    <source>
        <dbReference type="PROSITE" id="PS50885"/>
    </source>
</evidence>
<dbReference type="SUPFAM" id="SSF158472">
    <property type="entry name" value="HAMP domain-like"/>
    <property type="match status" value="1"/>
</dbReference>
<dbReference type="Pfam" id="PF02518">
    <property type="entry name" value="HATPase_c"/>
    <property type="match status" value="1"/>
</dbReference>
<dbReference type="InterPro" id="IPR033479">
    <property type="entry name" value="dCache_1"/>
</dbReference>
<gene>
    <name evidence="17" type="ORF">MJB10_06150</name>
</gene>
<dbReference type="SMART" id="SM00387">
    <property type="entry name" value="HATPase_c"/>
    <property type="match status" value="1"/>
</dbReference>
<evidence type="ECO:0000256" key="11">
    <source>
        <dbReference type="ARBA" id="ARBA00022989"/>
    </source>
</evidence>
<keyword evidence="11 14" id="KW-1133">Transmembrane helix</keyword>
<sequence>MMNRYSIRLKMAAAFLLICVISVSLTGTLLYNHYKQSAIRDFQLTSSDATDRIAFHLEYYLRQTMQSTWNMLGEADMQKFLVNESTSDGEKNTVQEMLRRYRAFNSVSVSGVHILKENGMFVSVADQDLSVRKSSFLRERFQLREMDYQFFAYQNFYTNKPETAISMSIPVYNLTNGRLSGRLILDLDMNPIEDIVSRAPLGQKGHFYIITTSNQMVFHQDRSMIGQTMDTVPELRNLRLDNFPQFGLQKLNGKQVLVGVSPVSRTDWSIVYVIPFSSFASGLQTIKYYTLGVIAAISFVILIIVPFVATRFVRPIRQLMQLHERVERGDWDIEVEFVPGKDEFQLLRRRFYLMTKRLKRLMETVTDLRLGQLQLQLQQKEAFLQALQNQINPHFLYNTLGIIKSMAFMEGNENIVQMTQSLAQFYRYTAKMQHVEVTLRDELDHLKHYLDIAHFRFQEDFVSEMIINEKYMSCRVVKLTLQPLVENAVKYAIEPKGGKGTIRLNAYHTDQKLIIEIFNSGEGIEQDVLQRLKEKLKEVSDHPTGYAGEQGLGLANVHARLILQYGEGNGVYLESFPNRGTVVTVILPFKSAS</sequence>
<keyword evidence="4" id="KW-1003">Cell membrane</keyword>
<feature type="domain" description="HAMP" evidence="16">
    <location>
        <begin position="310"/>
        <end position="363"/>
    </location>
</feature>
<reference evidence="17" key="1">
    <citation type="submission" date="2022-02" db="EMBL/GenBank/DDBJ databases">
        <title>Paenibacillus sp. MBLB1832 Whole Genome Shotgun Sequencing.</title>
        <authorList>
            <person name="Hwang C.Y."/>
            <person name="Cho E.-S."/>
            <person name="Seo M.-J."/>
        </authorList>
    </citation>
    <scope>NUCLEOTIDE SEQUENCE</scope>
    <source>
        <strain evidence="17">MBLB1832</strain>
    </source>
</reference>
<keyword evidence="6" id="KW-0808">Transferase</keyword>
<evidence type="ECO:0000256" key="9">
    <source>
        <dbReference type="ARBA" id="ARBA00022777"/>
    </source>
</evidence>
<dbReference type="RefSeq" id="WP_314802629.1">
    <property type="nucleotide sequence ID" value="NZ_CP130319.1"/>
</dbReference>
<organism evidence="17 18">
    <name type="scientific">Paenibacillus roseopurpureus</name>
    <dbReference type="NCBI Taxonomy" id="2918901"/>
    <lineage>
        <taxon>Bacteria</taxon>
        <taxon>Bacillati</taxon>
        <taxon>Bacillota</taxon>
        <taxon>Bacilli</taxon>
        <taxon>Bacillales</taxon>
        <taxon>Paenibacillaceae</taxon>
        <taxon>Paenibacillus</taxon>
    </lineage>
</organism>
<evidence type="ECO:0000256" key="8">
    <source>
        <dbReference type="ARBA" id="ARBA00022741"/>
    </source>
</evidence>
<dbReference type="SMART" id="SM00304">
    <property type="entry name" value="HAMP"/>
    <property type="match status" value="1"/>
</dbReference>
<dbReference type="Gene3D" id="3.30.565.10">
    <property type="entry name" value="Histidine kinase-like ATPase, C-terminal domain"/>
    <property type="match status" value="1"/>
</dbReference>
<dbReference type="InterPro" id="IPR003660">
    <property type="entry name" value="HAMP_dom"/>
</dbReference>
<evidence type="ECO:0000313" key="17">
    <source>
        <dbReference type="EMBL" id="WNR45680.1"/>
    </source>
</evidence>
<dbReference type="InterPro" id="IPR005467">
    <property type="entry name" value="His_kinase_dom"/>
</dbReference>
<accession>A0AA96RLI0</accession>
<evidence type="ECO:0000256" key="7">
    <source>
        <dbReference type="ARBA" id="ARBA00022692"/>
    </source>
</evidence>
<keyword evidence="18" id="KW-1185">Reference proteome</keyword>
<evidence type="ECO:0000256" key="14">
    <source>
        <dbReference type="SAM" id="Phobius"/>
    </source>
</evidence>
<evidence type="ECO:0000256" key="1">
    <source>
        <dbReference type="ARBA" id="ARBA00000085"/>
    </source>
</evidence>
<keyword evidence="8" id="KW-0547">Nucleotide-binding</keyword>
<dbReference type="CDD" id="cd12912">
    <property type="entry name" value="PDC2_MCP_like"/>
    <property type="match status" value="1"/>
</dbReference>